<proteinExistence type="predicted"/>
<dbReference type="SUPFAM" id="SSF53649">
    <property type="entry name" value="Alkaline phosphatase-like"/>
    <property type="match status" value="1"/>
</dbReference>
<name>A0A382ETW0_9ZZZZ</name>
<accession>A0A382ETW0</accession>
<reference evidence="1" key="1">
    <citation type="submission" date="2018-05" db="EMBL/GenBank/DDBJ databases">
        <authorList>
            <person name="Lanie J.A."/>
            <person name="Ng W.-L."/>
            <person name="Kazmierczak K.M."/>
            <person name="Andrzejewski T.M."/>
            <person name="Davidsen T.M."/>
            <person name="Wayne K.J."/>
            <person name="Tettelin H."/>
            <person name="Glass J.I."/>
            <person name="Rusch D."/>
            <person name="Podicherti R."/>
            <person name="Tsui H.-C.T."/>
            <person name="Winkler M.E."/>
        </authorList>
    </citation>
    <scope>NUCLEOTIDE SEQUENCE</scope>
</reference>
<dbReference type="PANTHER" id="PTHR43737">
    <property type="entry name" value="BLL7424 PROTEIN"/>
    <property type="match status" value="1"/>
</dbReference>
<evidence type="ECO:0008006" key="2">
    <source>
        <dbReference type="Google" id="ProtNLM"/>
    </source>
</evidence>
<dbReference type="PANTHER" id="PTHR43737:SF1">
    <property type="entry name" value="DUF1501 DOMAIN-CONTAINING PROTEIN"/>
    <property type="match status" value="1"/>
</dbReference>
<evidence type="ECO:0000313" key="1">
    <source>
        <dbReference type="EMBL" id="SVB53865.1"/>
    </source>
</evidence>
<protein>
    <recommendedName>
        <fullName evidence="2">DUF1501 domain-containing protein</fullName>
    </recommendedName>
</protein>
<dbReference type="InterPro" id="IPR017850">
    <property type="entry name" value="Alkaline_phosphatase_core_sf"/>
</dbReference>
<gene>
    <name evidence="1" type="ORF">METZ01_LOCUS206719</name>
</gene>
<dbReference type="InterPro" id="IPR006311">
    <property type="entry name" value="TAT_signal"/>
</dbReference>
<dbReference type="Gene3D" id="3.40.720.10">
    <property type="entry name" value="Alkaline Phosphatase, subunit A"/>
    <property type="match status" value="1"/>
</dbReference>
<dbReference type="PROSITE" id="PS51318">
    <property type="entry name" value="TAT"/>
    <property type="match status" value="1"/>
</dbReference>
<dbReference type="InterPro" id="IPR010869">
    <property type="entry name" value="DUF1501"/>
</dbReference>
<dbReference type="Pfam" id="PF07394">
    <property type="entry name" value="DUF1501"/>
    <property type="match status" value="1"/>
</dbReference>
<dbReference type="EMBL" id="UINC01046183">
    <property type="protein sequence ID" value="SVB53865.1"/>
    <property type="molecule type" value="Genomic_DNA"/>
</dbReference>
<organism evidence="1">
    <name type="scientific">marine metagenome</name>
    <dbReference type="NCBI Taxonomy" id="408172"/>
    <lineage>
        <taxon>unclassified sequences</taxon>
        <taxon>metagenomes</taxon>
        <taxon>ecological metagenomes</taxon>
    </lineage>
</organism>
<sequence length="461" mass="49869">MGSSCNPSEHSSSGISPLFSPAGGDLLRVNSRRWFLQTGLTGMAGLTLPALLKQRAEASAKGNPKSKKNVILFWLSGGPSHIDMWDPKPNAPREIRGPFDSIPTKLPGVRVGEHLPLTAKLMDKLTILRGVDCSASNHTPITMQAGNPLARRTNDGKDGGGYPSMGSIAAKFRGPNAPGMPAFVGLANSWTSDVWESGHMGSAYAPVKGKELAGRLAMPEGLTTNRLRDRSSLRGQLDNLHRELDNNKAVAQLDHYTHQALDTVLSGHAKRAFNLDEETDNMRDFYGRDSIGQKALLARRLVEAGSTFVLVSGAWGYFDHHGDEVRWGGIVKGLKPLMPRVDRTLNAIVTDLEQRGLLDDTLILMMGEFGRSPVMTKTAGRGHWARVMSMVMAGGGLRHGQVIGSTDRKGYDVASRRVGPSDLAATVFQHLGINLNTHWTNPQGRPVPIVTEGGQPISELF</sequence>
<dbReference type="AlphaFoldDB" id="A0A382ETW0"/>